<feature type="region of interest" description="Disordered" evidence="1">
    <location>
        <begin position="1"/>
        <end position="30"/>
    </location>
</feature>
<evidence type="ECO:0000256" key="1">
    <source>
        <dbReference type="SAM" id="MobiDB-lite"/>
    </source>
</evidence>
<feature type="non-terminal residue" evidence="2">
    <location>
        <position position="30"/>
    </location>
</feature>
<gene>
    <name evidence="2" type="ORF">AVDCRST_MAG25-3570</name>
</gene>
<feature type="compositionally biased region" description="Gly residues" evidence="1">
    <location>
        <begin position="1"/>
        <end position="13"/>
    </location>
</feature>
<dbReference type="EMBL" id="CADCVI010000245">
    <property type="protein sequence ID" value="CAA9494338.1"/>
    <property type="molecule type" value="Genomic_DNA"/>
</dbReference>
<sequence>DRGDGGGRQGLRGAGRSEGRFGRKVRGGAM</sequence>
<dbReference type="AlphaFoldDB" id="A0A6J4SKS6"/>
<reference evidence="2" key="1">
    <citation type="submission" date="2020-02" db="EMBL/GenBank/DDBJ databases">
        <authorList>
            <person name="Meier V. D."/>
        </authorList>
    </citation>
    <scope>NUCLEOTIDE SEQUENCE</scope>
    <source>
        <strain evidence="2">AVDCRST_MAG25</strain>
    </source>
</reference>
<accession>A0A6J4SKS6</accession>
<protein>
    <submittedName>
        <fullName evidence="2">Uncharacterized protein</fullName>
    </submittedName>
</protein>
<organism evidence="2">
    <name type="scientific">uncultured Rubrobacteraceae bacterium</name>
    <dbReference type="NCBI Taxonomy" id="349277"/>
    <lineage>
        <taxon>Bacteria</taxon>
        <taxon>Bacillati</taxon>
        <taxon>Actinomycetota</taxon>
        <taxon>Rubrobacteria</taxon>
        <taxon>Rubrobacterales</taxon>
        <taxon>Rubrobacteraceae</taxon>
        <taxon>environmental samples</taxon>
    </lineage>
</organism>
<name>A0A6J4SKS6_9ACTN</name>
<feature type="non-terminal residue" evidence="2">
    <location>
        <position position="1"/>
    </location>
</feature>
<evidence type="ECO:0000313" key="2">
    <source>
        <dbReference type="EMBL" id="CAA9494338.1"/>
    </source>
</evidence>
<proteinExistence type="predicted"/>